<feature type="compositionally biased region" description="Low complexity" evidence="5">
    <location>
        <begin position="983"/>
        <end position="1009"/>
    </location>
</feature>
<dbReference type="InterPro" id="IPR012921">
    <property type="entry name" value="SPOC_C"/>
</dbReference>
<evidence type="ECO:0000313" key="7">
    <source>
        <dbReference type="EMBL" id="TPX32613.1"/>
    </source>
</evidence>
<proteinExistence type="predicted"/>
<organism evidence="7 8">
    <name type="scientific">Synchytrium microbalum</name>
    <dbReference type="NCBI Taxonomy" id="1806994"/>
    <lineage>
        <taxon>Eukaryota</taxon>
        <taxon>Fungi</taxon>
        <taxon>Fungi incertae sedis</taxon>
        <taxon>Chytridiomycota</taxon>
        <taxon>Chytridiomycota incertae sedis</taxon>
        <taxon>Chytridiomycetes</taxon>
        <taxon>Synchytriales</taxon>
        <taxon>Synchytriaceae</taxon>
        <taxon>Synchytrium</taxon>
    </lineage>
</organism>
<feature type="region of interest" description="Disordered" evidence="5">
    <location>
        <begin position="875"/>
        <end position="905"/>
    </location>
</feature>
<sequence length="1028" mass="111720">MASTFGKIKWACPPCRERGFGQVMPHEQQGDFSDDDDVPVDPDSDDYQESNGSVDAPKHRKKTGSGHVKDKSSTKVKKATKEESDDDGSDGDDDEEEDDDEVDHSKEPKPTPTYKSAPKPPKCAVAGCKRPARQNNLYCSKDHAQQASNNASSVKGANSSRKSSSSRPKDFTTGTKSKKPSSSSTSKKHSPPATTSNAPTTADGKTKHSSETVTYRRKTRKLFGELVEAIFKEAKDGVFGDVKIAIDLQDHAGFAKTLETEIFNTCGTQGTKNKIEVGDKYKSKVRSLVFNFKDTTNTRLRKIIVTGEMDAPAIVHAAPEDLAKEDIVNMAETLQKQSMKNLLLTPSDLVPIMKKTHKGEIEIDYSQFTPTEGAPTMSATMDNDSVMMSASTISGSSSAALLGDGEVPEVSRSGGNSNSSTPTRRAPIRTFSTSNKRSAPESADVSPKRVKTSLTEEVGGARSATPSSVGDLDPMENEFYASALQEENNQRYSGRASLEKTPPLDGGQDQIPVELNRSYTPPGSPPPLPEKIWDGLISMQAVAKFSCNAKQVSGHTIAKSEWESILPETLVIEGRIATDRAEKYMFEQHQTPNKQVVVISFTYAATPDDEKNCQEFFDYFYTKARYAVVKDKTSSIKDMYICCLKEGDRLPKFVTHINGCQLPPGPAKQNLILGSLLLVGSGGDSTRRSSRRGGESGRSVTPMPAGDANMPMVTLPPLPINLIQPTYSSAAGGGPVNPLAMMFQHQQQASGTNNPPMQIPGVAPSNPILAILSGIQQRPMQQQGIQPMQQQQQMPTTNAGMNVGAASNMNQNMVQLLSNLMRSNNAQQQQQGGMPNMANVPMFNNTPPQPINPVFAMQQNQQQQQQIRPIYQQIQQRPTSNNRASQPPQQQMQQQQRPPQQPNPNLASVFAAVTNHGGKVDAGLMQLNNNGNGNSMNQYQQQGGTPPPGFTMQHPGIPGFGSNGNNMLTQSQPPSFTPPPEYNTSVSPNRRTSNNNSNNSAEAAAAAYAERQRALELQMQQRSMARHE</sequence>
<feature type="region of interest" description="Disordered" evidence="5">
    <location>
        <begin position="927"/>
        <end position="1028"/>
    </location>
</feature>
<keyword evidence="3" id="KW-0862">Zinc</keyword>
<feature type="compositionally biased region" description="Low complexity" evidence="5">
    <location>
        <begin position="886"/>
        <end position="898"/>
    </location>
</feature>
<feature type="compositionally biased region" description="Polar residues" evidence="5">
    <location>
        <begin position="413"/>
        <end position="423"/>
    </location>
</feature>
<dbReference type="GO" id="GO:0006362">
    <property type="term" value="P:transcription elongation by RNA polymerase I"/>
    <property type="evidence" value="ECO:0007669"/>
    <property type="project" value="TreeGrafter"/>
</dbReference>
<dbReference type="InterPro" id="IPR003618">
    <property type="entry name" value="TFIIS_cen_dom"/>
</dbReference>
<evidence type="ECO:0000256" key="3">
    <source>
        <dbReference type="ARBA" id="ARBA00022833"/>
    </source>
</evidence>
<dbReference type="OrthoDB" id="436852at2759"/>
<evidence type="ECO:0000256" key="2">
    <source>
        <dbReference type="ARBA" id="ARBA00022771"/>
    </source>
</evidence>
<evidence type="ECO:0000313" key="8">
    <source>
        <dbReference type="Proteomes" id="UP000319731"/>
    </source>
</evidence>
<feature type="domain" description="TFIIS central" evidence="6">
    <location>
        <begin position="215"/>
        <end position="350"/>
    </location>
</feature>
<feature type="compositionally biased region" description="Acidic residues" evidence="5">
    <location>
        <begin position="32"/>
        <end position="48"/>
    </location>
</feature>
<dbReference type="GeneID" id="42005553"/>
<evidence type="ECO:0000256" key="5">
    <source>
        <dbReference type="SAM" id="MobiDB-lite"/>
    </source>
</evidence>
<dbReference type="PANTHER" id="PTHR11477:SF0">
    <property type="entry name" value="IP08861P-RELATED"/>
    <property type="match status" value="1"/>
</dbReference>
<dbReference type="SUPFAM" id="SSF46942">
    <property type="entry name" value="Elongation factor TFIIS domain 2"/>
    <property type="match status" value="1"/>
</dbReference>
<dbReference type="Gene3D" id="1.10.472.30">
    <property type="entry name" value="Transcription elongation factor S-II, central domain"/>
    <property type="match status" value="1"/>
</dbReference>
<keyword evidence="2" id="KW-0863">Zinc-finger</keyword>
<feature type="compositionally biased region" description="Low complexity" evidence="5">
    <location>
        <begin position="927"/>
        <end position="944"/>
    </location>
</feature>
<dbReference type="GO" id="GO:0008270">
    <property type="term" value="F:zinc ion binding"/>
    <property type="evidence" value="ECO:0007669"/>
    <property type="project" value="UniProtKB-KW"/>
</dbReference>
<keyword evidence="1" id="KW-0479">Metal-binding</keyword>
<gene>
    <name evidence="7" type="ORF">SmJEL517_g04328</name>
</gene>
<evidence type="ECO:0000259" key="6">
    <source>
        <dbReference type="PROSITE" id="PS51321"/>
    </source>
</evidence>
<name>A0A507C4Z8_9FUNG</name>
<dbReference type="GO" id="GO:0031440">
    <property type="term" value="P:regulation of mRNA 3'-end processing"/>
    <property type="evidence" value="ECO:0007669"/>
    <property type="project" value="TreeGrafter"/>
</dbReference>
<dbReference type="PROSITE" id="PS51321">
    <property type="entry name" value="TFIIS_CENTRAL"/>
    <property type="match status" value="1"/>
</dbReference>
<evidence type="ECO:0000256" key="1">
    <source>
        <dbReference type="ARBA" id="ARBA00022723"/>
    </source>
</evidence>
<comment type="caution">
    <text evidence="7">The sequence shown here is derived from an EMBL/GenBank/DDBJ whole genome shotgun (WGS) entry which is preliminary data.</text>
</comment>
<dbReference type="GO" id="GO:0031564">
    <property type="term" value="P:transcription antitermination"/>
    <property type="evidence" value="ECO:0007669"/>
    <property type="project" value="TreeGrafter"/>
</dbReference>
<dbReference type="Pfam" id="PF07744">
    <property type="entry name" value="SPOC"/>
    <property type="match status" value="1"/>
</dbReference>
<feature type="region of interest" description="Disordered" evidence="5">
    <location>
        <begin position="1"/>
        <end position="213"/>
    </location>
</feature>
<keyword evidence="4" id="KW-0539">Nucleus</keyword>
<dbReference type="EMBL" id="QEAO01000028">
    <property type="protein sequence ID" value="TPX32613.1"/>
    <property type="molecule type" value="Genomic_DNA"/>
</dbReference>
<dbReference type="GO" id="GO:0005634">
    <property type="term" value="C:nucleus"/>
    <property type="evidence" value="ECO:0007669"/>
    <property type="project" value="TreeGrafter"/>
</dbReference>
<protein>
    <recommendedName>
        <fullName evidence="6">TFIIS central domain-containing protein</fullName>
    </recommendedName>
</protein>
<dbReference type="SMART" id="SM00510">
    <property type="entry name" value="TFS2M"/>
    <property type="match status" value="1"/>
</dbReference>
<dbReference type="RefSeq" id="XP_031023791.1">
    <property type="nucleotide sequence ID" value="XM_031170256.1"/>
</dbReference>
<dbReference type="InterPro" id="IPR036575">
    <property type="entry name" value="TFIIS_cen_dom_sf"/>
</dbReference>
<dbReference type="PANTHER" id="PTHR11477">
    <property type="entry name" value="TRANSCRIPTION FACTOR S-II ZINC FINGER DOMAIN-CONTAINING PROTEIN"/>
    <property type="match status" value="1"/>
</dbReference>
<feature type="region of interest" description="Disordered" evidence="5">
    <location>
        <begin position="397"/>
        <end position="474"/>
    </location>
</feature>
<dbReference type="AlphaFoldDB" id="A0A507C4Z8"/>
<reference evidence="7 8" key="1">
    <citation type="journal article" date="2019" name="Sci. Rep.">
        <title>Comparative genomics of chytrid fungi reveal insights into the obligate biotrophic and pathogenic lifestyle of Synchytrium endobioticum.</title>
        <authorList>
            <person name="van de Vossenberg B.T.L.H."/>
            <person name="Warris S."/>
            <person name="Nguyen H.D.T."/>
            <person name="van Gent-Pelzer M.P.E."/>
            <person name="Joly D.L."/>
            <person name="van de Geest H.C."/>
            <person name="Bonants P.J.M."/>
            <person name="Smith D.S."/>
            <person name="Levesque C.A."/>
            <person name="van der Lee T.A.J."/>
        </authorList>
    </citation>
    <scope>NUCLEOTIDE SEQUENCE [LARGE SCALE GENOMIC DNA]</scope>
    <source>
        <strain evidence="7 8">JEL517</strain>
    </source>
</reference>
<feature type="compositionally biased region" description="Polar residues" evidence="5">
    <location>
        <begin position="1018"/>
        <end position="1028"/>
    </location>
</feature>
<dbReference type="Proteomes" id="UP000319731">
    <property type="component" value="Unassembled WGS sequence"/>
</dbReference>
<dbReference type="STRING" id="1806994.A0A507C4Z8"/>
<dbReference type="CDD" id="cd21538">
    <property type="entry name" value="SPOC_TFIIS"/>
    <property type="match status" value="1"/>
</dbReference>
<feature type="compositionally biased region" description="Acidic residues" evidence="5">
    <location>
        <begin position="83"/>
        <end position="102"/>
    </location>
</feature>
<feature type="compositionally biased region" description="Low complexity" evidence="5">
    <location>
        <begin position="152"/>
        <end position="202"/>
    </location>
</feature>
<keyword evidence="8" id="KW-1185">Reference proteome</keyword>
<dbReference type="GO" id="GO:0006368">
    <property type="term" value="P:transcription elongation by RNA polymerase II"/>
    <property type="evidence" value="ECO:0007669"/>
    <property type="project" value="TreeGrafter"/>
</dbReference>
<accession>A0A507C4Z8</accession>
<dbReference type="Pfam" id="PF07500">
    <property type="entry name" value="TFIIS_M"/>
    <property type="match status" value="1"/>
</dbReference>
<feature type="region of interest" description="Disordered" evidence="5">
    <location>
        <begin position="681"/>
        <end position="708"/>
    </location>
</feature>
<evidence type="ECO:0000256" key="4">
    <source>
        <dbReference type="ARBA" id="ARBA00023242"/>
    </source>
</evidence>